<evidence type="ECO:0000259" key="4">
    <source>
        <dbReference type="PROSITE" id="PS50995"/>
    </source>
</evidence>
<dbReference type="Gene3D" id="1.10.10.10">
    <property type="entry name" value="Winged helix-like DNA-binding domain superfamily/Winged helix DNA-binding domain"/>
    <property type="match status" value="1"/>
</dbReference>
<evidence type="ECO:0000313" key="5">
    <source>
        <dbReference type="EMBL" id="GAA4664505.1"/>
    </source>
</evidence>
<dbReference type="InterPro" id="IPR036388">
    <property type="entry name" value="WH-like_DNA-bd_sf"/>
</dbReference>
<evidence type="ECO:0000313" key="6">
    <source>
        <dbReference type="Proteomes" id="UP001501295"/>
    </source>
</evidence>
<keyword evidence="3" id="KW-0804">Transcription</keyword>
<dbReference type="PANTHER" id="PTHR39515">
    <property type="entry name" value="CONSERVED PROTEIN"/>
    <property type="match status" value="1"/>
</dbReference>
<dbReference type="SMART" id="SM00347">
    <property type="entry name" value="HTH_MARR"/>
    <property type="match status" value="1"/>
</dbReference>
<dbReference type="PROSITE" id="PS01117">
    <property type="entry name" value="HTH_MARR_1"/>
    <property type="match status" value="1"/>
</dbReference>
<evidence type="ECO:0000256" key="2">
    <source>
        <dbReference type="ARBA" id="ARBA00023125"/>
    </source>
</evidence>
<organism evidence="5 6">
    <name type="scientific">Frondihabitans cladoniiphilus</name>
    <dbReference type="NCBI Taxonomy" id="715785"/>
    <lineage>
        <taxon>Bacteria</taxon>
        <taxon>Bacillati</taxon>
        <taxon>Actinomycetota</taxon>
        <taxon>Actinomycetes</taxon>
        <taxon>Micrococcales</taxon>
        <taxon>Microbacteriaceae</taxon>
        <taxon>Frondihabitans</taxon>
    </lineage>
</organism>
<evidence type="ECO:0000256" key="3">
    <source>
        <dbReference type="ARBA" id="ARBA00023163"/>
    </source>
</evidence>
<sequence>MTKHEHPPVDVSTVVTDLRVVLGQLLRRMRQQSPGDDLTKSQSAVLGRIERDGPTTATALAHAEGIRPQSMGAIVTALEQAGYVTGAPDPRDGRKTILSLTDTAREHYRSGRLAKEDWITGALTATLTPAEIAELASSIDLLRRIATA</sequence>
<keyword evidence="6" id="KW-1185">Reference proteome</keyword>
<dbReference type="InterPro" id="IPR036390">
    <property type="entry name" value="WH_DNA-bd_sf"/>
</dbReference>
<dbReference type="Pfam" id="PF12802">
    <property type="entry name" value="MarR_2"/>
    <property type="match status" value="1"/>
</dbReference>
<dbReference type="Proteomes" id="UP001501295">
    <property type="component" value="Unassembled WGS sequence"/>
</dbReference>
<gene>
    <name evidence="5" type="ORF">GCM10025780_01790</name>
</gene>
<comment type="caution">
    <text evidence="5">The sequence shown here is derived from an EMBL/GenBank/DDBJ whole genome shotgun (WGS) entry which is preliminary data.</text>
</comment>
<evidence type="ECO:0000256" key="1">
    <source>
        <dbReference type="ARBA" id="ARBA00023015"/>
    </source>
</evidence>
<dbReference type="InterPro" id="IPR052526">
    <property type="entry name" value="HTH-type_Bedaq_tolerance"/>
</dbReference>
<name>A0ABP8VJ00_9MICO</name>
<dbReference type="EMBL" id="BAABLM010000001">
    <property type="protein sequence ID" value="GAA4664505.1"/>
    <property type="molecule type" value="Genomic_DNA"/>
</dbReference>
<reference evidence="6" key="1">
    <citation type="journal article" date="2019" name="Int. J. Syst. Evol. Microbiol.">
        <title>The Global Catalogue of Microorganisms (GCM) 10K type strain sequencing project: providing services to taxonomists for standard genome sequencing and annotation.</title>
        <authorList>
            <consortium name="The Broad Institute Genomics Platform"/>
            <consortium name="The Broad Institute Genome Sequencing Center for Infectious Disease"/>
            <person name="Wu L."/>
            <person name="Ma J."/>
        </authorList>
    </citation>
    <scope>NUCLEOTIDE SEQUENCE [LARGE SCALE GENOMIC DNA]</scope>
    <source>
        <strain evidence="6">JCM 18956</strain>
    </source>
</reference>
<dbReference type="RefSeq" id="WP_345372122.1">
    <property type="nucleotide sequence ID" value="NZ_BAABLM010000001.1"/>
</dbReference>
<keyword evidence="1" id="KW-0805">Transcription regulation</keyword>
<keyword evidence="2" id="KW-0238">DNA-binding</keyword>
<protein>
    <recommendedName>
        <fullName evidence="4">HTH marR-type domain-containing protein</fullName>
    </recommendedName>
</protein>
<dbReference type="PANTHER" id="PTHR39515:SF2">
    <property type="entry name" value="HTH-TYPE TRANSCRIPTIONAL REGULATOR RV0880"/>
    <property type="match status" value="1"/>
</dbReference>
<dbReference type="InterPro" id="IPR000835">
    <property type="entry name" value="HTH_MarR-typ"/>
</dbReference>
<proteinExistence type="predicted"/>
<feature type="domain" description="HTH marR-type" evidence="4">
    <location>
        <begin position="15"/>
        <end position="147"/>
    </location>
</feature>
<accession>A0ABP8VJ00</accession>
<dbReference type="SUPFAM" id="SSF46785">
    <property type="entry name" value="Winged helix' DNA-binding domain"/>
    <property type="match status" value="1"/>
</dbReference>
<dbReference type="InterPro" id="IPR023187">
    <property type="entry name" value="Tscrpt_reg_MarR-type_CS"/>
</dbReference>
<dbReference type="PROSITE" id="PS50995">
    <property type="entry name" value="HTH_MARR_2"/>
    <property type="match status" value="1"/>
</dbReference>